<dbReference type="EMBL" id="JBDODL010003338">
    <property type="protein sequence ID" value="MES1922654.1"/>
    <property type="molecule type" value="Genomic_DNA"/>
</dbReference>
<evidence type="ECO:0000313" key="3">
    <source>
        <dbReference type="Proteomes" id="UP001439008"/>
    </source>
</evidence>
<keyword evidence="3" id="KW-1185">Reference proteome</keyword>
<feature type="non-terminal residue" evidence="2">
    <location>
        <position position="288"/>
    </location>
</feature>
<gene>
    <name evidence="2" type="ORF">MHBO_004171</name>
</gene>
<organism evidence="2 3">
    <name type="scientific">Bonamia ostreae</name>
    <dbReference type="NCBI Taxonomy" id="126728"/>
    <lineage>
        <taxon>Eukaryota</taxon>
        <taxon>Sar</taxon>
        <taxon>Rhizaria</taxon>
        <taxon>Endomyxa</taxon>
        <taxon>Ascetosporea</taxon>
        <taxon>Haplosporida</taxon>
        <taxon>Bonamia</taxon>
    </lineage>
</organism>
<proteinExistence type="predicted"/>
<evidence type="ECO:0000313" key="2">
    <source>
        <dbReference type="EMBL" id="MES1922654.1"/>
    </source>
</evidence>
<protein>
    <submittedName>
        <fullName evidence="2">Uncharacterized protein</fullName>
    </submittedName>
</protein>
<name>A0ABV2ASK7_9EUKA</name>
<feature type="region of interest" description="Disordered" evidence="1">
    <location>
        <begin position="1"/>
        <end position="28"/>
    </location>
</feature>
<evidence type="ECO:0000256" key="1">
    <source>
        <dbReference type="SAM" id="MobiDB-lite"/>
    </source>
</evidence>
<reference evidence="2 3" key="1">
    <citation type="journal article" date="2024" name="BMC Biol.">
        <title>Comparative genomics of Ascetosporea gives new insight into the evolutionary basis for animal parasitism in Rhizaria.</title>
        <authorList>
            <person name="Hiltunen Thoren M."/>
            <person name="Onut-Brannstrom I."/>
            <person name="Alfjorden A."/>
            <person name="Peckova H."/>
            <person name="Swords F."/>
            <person name="Hooper C."/>
            <person name="Holzer A.S."/>
            <person name="Bass D."/>
            <person name="Burki F."/>
        </authorList>
    </citation>
    <scope>NUCLEOTIDE SEQUENCE [LARGE SCALE GENOMIC DNA]</scope>
    <source>
        <strain evidence="2">20-A016</strain>
    </source>
</reference>
<dbReference type="Proteomes" id="UP001439008">
    <property type="component" value="Unassembled WGS sequence"/>
</dbReference>
<feature type="non-terminal residue" evidence="2">
    <location>
        <position position="1"/>
    </location>
</feature>
<comment type="caution">
    <text evidence="2">The sequence shown here is derived from an EMBL/GenBank/DDBJ whole genome shotgun (WGS) entry which is preliminary data.</text>
</comment>
<sequence>KNKLTEKDEISENEVSESSQKSDENEEIKNVEKLNNSVLEIFEEDKPFFEIDKKSEINKNYKMSEHNKNEKKSFGLFNYMDEHLKKRNLEVKQKKERIVEKSNIYDAFDKNFLNEKNLSSVNELVYPILAKIMKQNRRFKTALEKFLEFNFDNGNPNDTNLPFYNTDAKSSLPHRTFSSMLKFRLLKSDYIYFSEDISSYDNAEDLSAKKALCELEEKGLLFVPNFREREENVPQKYSENFTKCKICKILIPVSEIRLHFLMCSSHLDQQKSTFEVYKETSKFSGRTD</sequence>
<accession>A0ABV2ASK7</accession>
<feature type="compositionally biased region" description="Basic and acidic residues" evidence="1">
    <location>
        <begin position="1"/>
        <end position="10"/>
    </location>
</feature>